<dbReference type="STRING" id="7176.B0WTX2"/>
<dbReference type="InterPro" id="IPR053236">
    <property type="entry name" value="Cornifin"/>
</dbReference>
<keyword evidence="2" id="KW-0732">Signal</keyword>
<evidence type="ECO:0000313" key="4">
    <source>
        <dbReference type="EnsemblMetazoa" id="CPIJ010807-PA"/>
    </source>
</evidence>
<feature type="compositionally biased region" description="Basic and acidic residues" evidence="1">
    <location>
        <begin position="57"/>
        <end position="122"/>
    </location>
</feature>
<dbReference type="AlphaFoldDB" id="B0WTX2"/>
<feature type="signal peptide" evidence="2">
    <location>
        <begin position="1"/>
        <end position="19"/>
    </location>
</feature>
<protein>
    <submittedName>
        <fullName evidence="3 4">Uncharacterized protein</fullName>
    </submittedName>
</protein>
<accession>B0WTX2</accession>
<dbReference type="VEuPathDB" id="VectorBase:CPIJ010807"/>
<evidence type="ECO:0000313" key="5">
    <source>
        <dbReference type="Proteomes" id="UP000002320"/>
    </source>
</evidence>
<reference evidence="4" key="2">
    <citation type="submission" date="2020-05" db="UniProtKB">
        <authorList>
            <consortium name="EnsemblMetazoa"/>
        </authorList>
    </citation>
    <scope>IDENTIFICATION</scope>
    <source>
        <strain evidence="4">JHB</strain>
    </source>
</reference>
<dbReference type="EMBL" id="DS232093">
    <property type="protein sequence ID" value="EDS34664.1"/>
    <property type="molecule type" value="Genomic_DNA"/>
</dbReference>
<gene>
    <name evidence="4" type="primary">6043143</name>
    <name evidence="3" type="ORF">CpipJ_CPIJ010807</name>
</gene>
<dbReference type="Proteomes" id="UP000002320">
    <property type="component" value="Unassembled WGS sequence"/>
</dbReference>
<dbReference type="KEGG" id="cqu:CpipJ_CPIJ010807"/>
<evidence type="ECO:0000256" key="2">
    <source>
        <dbReference type="SAM" id="SignalP"/>
    </source>
</evidence>
<keyword evidence="5" id="KW-1185">Reference proteome</keyword>
<dbReference type="PANTHER" id="PTHR13884:SF9">
    <property type="entry name" value="PROTEIN CBG13449"/>
    <property type="match status" value="1"/>
</dbReference>
<name>B0WTX2_CULQU</name>
<proteinExistence type="predicted"/>
<feature type="region of interest" description="Disordered" evidence="1">
    <location>
        <begin position="56"/>
        <end position="123"/>
    </location>
</feature>
<reference evidence="3" key="1">
    <citation type="submission" date="2007-03" db="EMBL/GenBank/DDBJ databases">
        <title>Annotation of Culex pipiens quinquefasciatus.</title>
        <authorList>
            <consortium name="The Broad Institute Genome Sequencing Platform"/>
            <person name="Atkinson P.W."/>
            <person name="Hemingway J."/>
            <person name="Christensen B.M."/>
            <person name="Higgs S."/>
            <person name="Kodira C."/>
            <person name="Hannick L."/>
            <person name="Megy K."/>
            <person name="O'Leary S."/>
            <person name="Pearson M."/>
            <person name="Haas B.J."/>
            <person name="Mauceli E."/>
            <person name="Wortman J.R."/>
            <person name="Lee N.H."/>
            <person name="Guigo R."/>
            <person name="Stanke M."/>
            <person name="Alvarado L."/>
            <person name="Amedeo P."/>
            <person name="Antoine C.H."/>
            <person name="Arensburger P."/>
            <person name="Bidwell S.L."/>
            <person name="Crawford M."/>
            <person name="Camaro F."/>
            <person name="Devon K."/>
            <person name="Engels R."/>
            <person name="Hammond M."/>
            <person name="Howarth C."/>
            <person name="Koehrsen M."/>
            <person name="Lawson D."/>
            <person name="Montgomery P."/>
            <person name="Nene V."/>
            <person name="Nusbaum C."/>
            <person name="Puiu D."/>
            <person name="Romero-Severson J."/>
            <person name="Severson D.W."/>
            <person name="Shumway M."/>
            <person name="Sisk P."/>
            <person name="Stolte C."/>
            <person name="Zeng Q."/>
            <person name="Eisenstadt E."/>
            <person name="Fraser-Liggett C."/>
            <person name="Strausberg R."/>
            <person name="Galagan J."/>
            <person name="Birren B."/>
            <person name="Collins F.H."/>
        </authorList>
    </citation>
    <scope>NUCLEOTIDE SEQUENCE [LARGE SCALE GENOMIC DNA]</scope>
    <source>
        <strain evidence="3">JHB</strain>
    </source>
</reference>
<dbReference type="EnsemblMetazoa" id="CPIJ010807-RA">
    <property type="protein sequence ID" value="CPIJ010807-PA"/>
    <property type="gene ID" value="CPIJ010807"/>
</dbReference>
<sequence length="150" mass="17100">MVVLLLVLKVLVWIKVLNWENFTLKNWMVPEDLKLELDSAIPVVSDIMESYPISRVQESKSPRVQESKSPRVQESKSPRVQESKSPRVQESKSPRVQESKSPRVQESKSPRVQEYKSPRVQESKSPSLKGLMLVLNMLGFSLGLLDNVLS</sequence>
<evidence type="ECO:0000313" key="3">
    <source>
        <dbReference type="EMBL" id="EDS34664.1"/>
    </source>
</evidence>
<feature type="chain" id="PRO_5014566980" evidence="2">
    <location>
        <begin position="20"/>
        <end position="150"/>
    </location>
</feature>
<dbReference type="InParanoid" id="B0WTX2"/>
<organism>
    <name type="scientific">Culex quinquefasciatus</name>
    <name type="common">Southern house mosquito</name>
    <name type="synonym">Culex pungens</name>
    <dbReference type="NCBI Taxonomy" id="7176"/>
    <lineage>
        <taxon>Eukaryota</taxon>
        <taxon>Metazoa</taxon>
        <taxon>Ecdysozoa</taxon>
        <taxon>Arthropoda</taxon>
        <taxon>Hexapoda</taxon>
        <taxon>Insecta</taxon>
        <taxon>Pterygota</taxon>
        <taxon>Neoptera</taxon>
        <taxon>Endopterygota</taxon>
        <taxon>Diptera</taxon>
        <taxon>Nematocera</taxon>
        <taxon>Culicoidea</taxon>
        <taxon>Culicidae</taxon>
        <taxon>Culicinae</taxon>
        <taxon>Culicini</taxon>
        <taxon>Culex</taxon>
        <taxon>Culex</taxon>
    </lineage>
</organism>
<dbReference type="HOGENOM" id="CLU_1742353_0_0_1"/>
<dbReference type="PANTHER" id="PTHR13884">
    <property type="entry name" value="DUF853 DOMAIN-CONTAINING PROTEIN"/>
    <property type="match status" value="1"/>
</dbReference>
<evidence type="ECO:0000256" key="1">
    <source>
        <dbReference type="SAM" id="MobiDB-lite"/>
    </source>
</evidence>
<dbReference type="eggNOG" id="ENOG502SB5E">
    <property type="taxonomic scope" value="Eukaryota"/>
</dbReference>